<sequence>MVKNREANSPLATLFHFVGLGFLLDAFRRIPYGIFSPKWEAGLAFLLCGVEESSIKMNHVWKHTLKFLLLSLAVTIKKQFQNDRINALPLMQTVFYDSNLHIKCNSGWYKVSLGTCIPLRSFKKLSLAIALPVESAITSIYWPIIILNPKLMMPPDASMIMPLGMDLALHLYPALLLWIDYFAFSDRLKNPSNGKIRLTESIQLSTFQLTVLVTVAYVSRVELSQKLDGFFLISNKNFSTKDPYPFLNDVNFPIRLAIYTGASGLCYMYASIAEGLHGFFIKS</sequence>
<feature type="non-terminal residue" evidence="6">
    <location>
        <position position="283"/>
    </location>
</feature>
<dbReference type="VEuPathDB" id="FungiDB:PSTT_11804"/>
<evidence type="ECO:0000313" key="7">
    <source>
        <dbReference type="Proteomes" id="UP000239156"/>
    </source>
</evidence>
<dbReference type="VEuPathDB" id="FungiDB:PSHT_02239"/>
<keyword evidence="3 5" id="KW-1133">Transmembrane helix</keyword>
<feature type="transmembrane region" description="Helical" evidence="5">
    <location>
        <begin position="167"/>
        <end position="184"/>
    </location>
</feature>
<reference evidence="6" key="1">
    <citation type="submission" date="2017-12" db="EMBL/GenBank/DDBJ databases">
        <title>Gene loss provides genomic basis for host adaptation in cereal stripe rust fungi.</title>
        <authorList>
            <person name="Xia C."/>
        </authorList>
    </citation>
    <scope>NUCLEOTIDE SEQUENCE [LARGE SCALE GENOMIC DNA]</scope>
    <source>
        <strain evidence="6">93-210</strain>
    </source>
</reference>
<evidence type="ECO:0000256" key="4">
    <source>
        <dbReference type="ARBA" id="ARBA00023136"/>
    </source>
</evidence>
<dbReference type="EMBL" id="PKSL01000142">
    <property type="protein sequence ID" value="POW02453.1"/>
    <property type="molecule type" value="Genomic_DNA"/>
</dbReference>
<dbReference type="PANTHER" id="PTHR10989:SF16">
    <property type="entry name" value="AT02829P-RELATED"/>
    <property type="match status" value="1"/>
</dbReference>
<comment type="caution">
    <text evidence="6">The sequence shown here is derived from an EMBL/GenBank/DDBJ whole genome shotgun (WGS) entry which is preliminary data.</text>
</comment>
<keyword evidence="4 5" id="KW-0472">Membrane</keyword>
<dbReference type="PANTHER" id="PTHR10989">
    <property type="entry name" value="ANDROGEN-INDUCED PROTEIN 1-RELATED"/>
    <property type="match status" value="1"/>
</dbReference>
<accession>A0A2S4UYX2</accession>
<dbReference type="InterPro" id="IPR006838">
    <property type="entry name" value="ADTRP_AIG1"/>
</dbReference>
<dbReference type="Proteomes" id="UP000239156">
    <property type="component" value="Unassembled WGS sequence"/>
</dbReference>
<dbReference type="AlphaFoldDB" id="A0A2S4UYX2"/>
<dbReference type="Pfam" id="PF04750">
    <property type="entry name" value="Far-17a_AIG1"/>
    <property type="match status" value="1"/>
</dbReference>
<name>A0A2S4UYX2_9BASI</name>
<keyword evidence="7" id="KW-1185">Reference proteome</keyword>
<organism evidence="6 7">
    <name type="scientific">Puccinia striiformis</name>
    <dbReference type="NCBI Taxonomy" id="27350"/>
    <lineage>
        <taxon>Eukaryota</taxon>
        <taxon>Fungi</taxon>
        <taxon>Dikarya</taxon>
        <taxon>Basidiomycota</taxon>
        <taxon>Pucciniomycotina</taxon>
        <taxon>Pucciniomycetes</taxon>
        <taxon>Pucciniales</taxon>
        <taxon>Pucciniaceae</taxon>
        <taxon>Puccinia</taxon>
    </lineage>
</organism>
<dbReference type="GO" id="GO:0012505">
    <property type="term" value="C:endomembrane system"/>
    <property type="evidence" value="ECO:0007669"/>
    <property type="project" value="UniProtKB-SubCell"/>
</dbReference>
<comment type="subcellular location">
    <subcellularLocation>
        <location evidence="1">Endomembrane system</location>
        <topology evidence="1">Multi-pass membrane protein</topology>
    </subcellularLocation>
</comment>
<evidence type="ECO:0000256" key="2">
    <source>
        <dbReference type="ARBA" id="ARBA00022692"/>
    </source>
</evidence>
<evidence type="ECO:0000256" key="3">
    <source>
        <dbReference type="ARBA" id="ARBA00022989"/>
    </source>
</evidence>
<evidence type="ECO:0000256" key="5">
    <source>
        <dbReference type="SAM" id="Phobius"/>
    </source>
</evidence>
<protein>
    <submittedName>
        <fullName evidence="6">Uncharacterized protein</fullName>
    </submittedName>
</protein>
<dbReference type="GO" id="GO:0016020">
    <property type="term" value="C:membrane"/>
    <property type="evidence" value="ECO:0007669"/>
    <property type="project" value="InterPro"/>
</dbReference>
<proteinExistence type="predicted"/>
<keyword evidence="2 5" id="KW-0812">Transmembrane</keyword>
<evidence type="ECO:0000256" key="1">
    <source>
        <dbReference type="ARBA" id="ARBA00004127"/>
    </source>
</evidence>
<feature type="transmembrane region" description="Helical" evidence="5">
    <location>
        <begin position="127"/>
        <end position="147"/>
    </location>
</feature>
<evidence type="ECO:0000313" key="6">
    <source>
        <dbReference type="EMBL" id="POW02453.1"/>
    </source>
</evidence>
<gene>
    <name evidence="6" type="ORF">PSTT_11804</name>
</gene>